<dbReference type="InterPro" id="IPR036291">
    <property type="entry name" value="NAD(P)-bd_dom_sf"/>
</dbReference>
<dbReference type="InterPro" id="IPR007886">
    <property type="entry name" value="AlaDH/PNT_N"/>
</dbReference>
<name>A0A7C4L0G3_9CHLR</name>
<protein>
    <submittedName>
        <fullName evidence="2">Alanine dehydrogenase</fullName>
    </submittedName>
</protein>
<dbReference type="EMBL" id="DSXR01000095">
    <property type="protein sequence ID" value="HGS87857.1"/>
    <property type="molecule type" value="Genomic_DNA"/>
</dbReference>
<organism evidence="2">
    <name type="scientific">Bellilinea caldifistulae</name>
    <dbReference type="NCBI Taxonomy" id="360411"/>
    <lineage>
        <taxon>Bacteria</taxon>
        <taxon>Bacillati</taxon>
        <taxon>Chloroflexota</taxon>
        <taxon>Anaerolineae</taxon>
        <taxon>Anaerolineales</taxon>
        <taxon>Anaerolineaceae</taxon>
        <taxon>Bellilinea</taxon>
    </lineage>
</organism>
<dbReference type="SUPFAM" id="SSF52283">
    <property type="entry name" value="Formate/glycerate dehydrogenase catalytic domain-like"/>
    <property type="match status" value="1"/>
</dbReference>
<proteinExistence type="predicted"/>
<dbReference type="SUPFAM" id="SSF51735">
    <property type="entry name" value="NAD(P)-binding Rossmann-fold domains"/>
    <property type="match status" value="1"/>
</dbReference>
<dbReference type="SMART" id="SM01003">
    <property type="entry name" value="AlaDh_PNT_N"/>
    <property type="match status" value="1"/>
</dbReference>
<comment type="caution">
    <text evidence="2">The sequence shown here is derived from an EMBL/GenBank/DDBJ whole genome shotgun (WGS) entry which is preliminary data.</text>
</comment>
<sequence length="376" mass="42409">MSVIKTIGFPRMKKEAGEKRVFLPEFIQFLANHGVNIVLEDGYGSRSGFTFDDYQQGNPRIRKASREETFAQEMVIVLRSPTMEEFKLLKPGAILFSMLHYPTRPLRIQALRELGIRAISMDSVVDDNNIRLVENMKAVAWNGLEAAYDVLEKRWPGLIRPDNQPIRALILGVGMVGKHAVEAATKLGNIERNNDHIRAGGPGVIAQVVGRNITCQSIVMQSLFQSSDILVDATQRWDTSRPVVPNDWIAWLPEHAVIADLAVDPYTLNVNPPVVRGVEGIPMGNLDQYIFHPDDPNWTKTIPEGIPTTHRRTTVTCYSWPGIHPEACMRHYAQQLQPLMEVLLEKGYDNLSLKGSYFERALYRATLHGWLTMKGD</sequence>
<dbReference type="GO" id="GO:0005886">
    <property type="term" value="C:plasma membrane"/>
    <property type="evidence" value="ECO:0007669"/>
    <property type="project" value="TreeGrafter"/>
</dbReference>
<gene>
    <name evidence="2" type="ORF">ENT17_09595</name>
</gene>
<evidence type="ECO:0000259" key="1">
    <source>
        <dbReference type="SMART" id="SM01003"/>
    </source>
</evidence>
<dbReference type="AlphaFoldDB" id="A0A7C4L0G3"/>
<dbReference type="Gene3D" id="3.40.50.720">
    <property type="entry name" value="NAD(P)-binding Rossmann-like Domain"/>
    <property type="match status" value="2"/>
</dbReference>
<dbReference type="PANTHER" id="PTHR42795">
    <property type="entry name" value="ALANINE DEHYDROGENASE"/>
    <property type="match status" value="1"/>
</dbReference>
<dbReference type="PANTHER" id="PTHR42795:SF1">
    <property type="entry name" value="ALANINE DEHYDROGENASE"/>
    <property type="match status" value="1"/>
</dbReference>
<evidence type="ECO:0000313" key="2">
    <source>
        <dbReference type="EMBL" id="HGS87857.1"/>
    </source>
</evidence>
<feature type="domain" description="Alanine dehydrogenase/pyridine nucleotide transhydrogenase N-terminal" evidence="1">
    <location>
        <begin position="8"/>
        <end position="140"/>
    </location>
</feature>
<reference evidence="2" key="1">
    <citation type="journal article" date="2020" name="mSystems">
        <title>Genome- and Community-Level Interaction Insights into Carbon Utilization and Element Cycling Functions of Hydrothermarchaeota in Hydrothermal Sediment.</title>
        <authorList>
            <person name="Zhou Z."/>
            <person name="Liu Y."/>
            <person name="Xu W."/>
            <person name="Pan J."/>
            <person name="Luo Z.H."/>
            <person name="Li M."/>
        </authorList>
    </citation>
    <scope>NUCLEOTIDE SEQUENCE [LARGE SCALE GENOMIC DNA]</scope>
    <source>
        <strain evidence="2">SpSt-556</strain>
    </source>
</reference>
<accession>A0A7C4L0G3</accession>
<dbReference type="GO" id="GO:0006524">
    <property type="term" value="P:alanine catabolic process"/>
    <property type="evidence" value="ECO:0007669"/>
    <property type="project" value="TreeGrafter"/>
</dbReference>
<dbReference type="Pfam" id="PF05222">
    <property type="entry name" value="AlaDh_PNT_N"/>
    <property type="match status" value="1"/>
</dbReference>
<dbReference type="GO" id="GO:0000286">
    <property type="term" value="F:alanine dehydrogenase activity"/>
    <property type="evidence" value="ECO:0007669"/>
    <property type="project" value="TreeGrafter"/>
</dbReference>